<dbReference type="EMBL" id="JBHTBF010000001">
    <property type="protein sequence ID" value="MFC7316141.1"/>
    <property type="molecule type" value="Genomic_DNA"/>
</dbReference>
<dbReference type="GeneID" id="79315123"/>
<evidence type="ECO:0000313" key="1">
    <source>
        <dbReference type="EMBL" id="MFC7316141.1"/>
    </source>
</evidence>
<protein>
    <submittedName>
        <fullName evidence="1">Uncharacterized protein</fullName>
    </submittedName>
</protein>
<name>A0ABD6A6C7_9EURY</name>
<evidence type="ECO:0000313" key="2">
    <source>
        <dbReference type="Proteomes" id="UP001596547"/>
    </source>
</evidence>
<dbReference type="Proteomes" id="UP001596547">
    <property type="component" value="Unassembled WGS sequence"/>
</dbReference>
<dbReference type="RefSeq" id="WP_276305537.1">
    <property type="nucleotide sequence ID" value="NZ_CP119992.1"/>
</dbReference>
<sequence length="82" mass="9065">MHSDGERETDRDALVAKVARVVEYNTGGPQPARIEPFRVCQILTHRNRYSPAQVDAAIERALERGFIATTGRGELVSAEGTR</sequence>
<accession>A0ABD6A6C7</accession>
<dbReference type="AlphaFoldDB" id="A0ABD6A6C7"/>
<reference evidence="1 2" key="1">
    <citation type="journal article" date="2019" name="Int. J. Syst. Evol. Microbiol.">
        <title>The Global Catalogue of Microorganisms (GCM) 10K type strain sequencing project: providing services to taxonomists for standard genome sequencing and annotation.</title>
        <authorList>
            <consortium name="The Broad Institute Genomics Platform"/>
            <consortium name="The Broad Institute Genome Sequencing Center for Infectious Disease"/>
            <person name="Wu L."/>
            <person name="Ma J."/>
        </authorList>
    </citation>
    <scope>NUCLEOTIDE SEQUENCE [LARGE SCALE GENOMIC DNA]</scope>
    <source>
        <strain evidence="1 2">PSR21</strain>
    </source>
</reference>
<gene>
    <name evidence="1" type="ORF">ACFQPE_04935</name>
</gene>
<comment type="caution">
    <text evidence="1">The sequence shown here is derived from an EMBL/GenBank/DDBJ whole genome shotgun (WGS) entry which is preliminary data.</text>
</comment>
<proteinExistence type="predicted"/>
<keyword evidence="2" id="KW-1185">Reference proteome</keyword>
<organism evidence="1 2">
    <name type="scientific">Halomarina halobia</name>
    <dbReference type="NCBI Taxonomy" id="3033386"/>
    <lineage>
        <taxon>Archaea</taxon>
        <taxon>Methanobacteriati</taxon>
        <taxon>Methanobacteriota</taxon>
        <taxon>Stenosarchaea group</taxon>
        <taxon>Halobacteria</taxon>
        <taxon>Halobacteriales</taxon>
        <taxon>Natronomonadaceae</taxon>
        <taxon>Halomarina</taxon>
    </lineage>
</organism>